<reference evidence="8 9" key="1">
    <citation type="submission" date="2012-08" db="EMBL/GenBank/DDBJ databases">
        <title>Whole genome shotgun sequence of Gordonia rhizosphera NBRC 16068.</title>
        <authorList>
            <person name="Takarada H."/>
            <person name="Isaki S."/>
            <person name="Hosoyama A."/>
            <person name="Tsuchikane K."/>
            <person name="Katsumata H."/>
            <person name="Baba S."/>
            <person name="Ohji S."/>
            <person name="Yamazaki S."/>
            <person name="Fujita N."/>
        </authorList>
    </citation>
    <scope>NUCLEOTIDE SEQUENCE [LARGE SCALE GENOMIC DNA]</scope>
    <source>
        <strain evidence="8 9">NBRC 16068</strain>
    </source>
</reference>
<feature type="transmembrane region" description="Helical" evidence="7">
    <location>
        <begin position="60"/>
        <end position="89"/>
    </location>
</feature>
<evidence type="ECO:0000256" key="4">
    <source>
        <dbReference type="ARBA" id="ARBA00022989"/>
    </source>
</evidence>
<protein>
    <submittedName>
        <fullName evidence="8">Putative amino acid transporter</fullName>
    </submittedName>
</protein>
<gene>
    <name evidence="8" type="ORF">GORHZ_045_00050</name>
</gene>
<feature type="transmembrane region" description="Helical" evidence="7">
    <location>
        <begin position="182"/>
        <end position="203"/>
    </location>
</feature>
<evidence type="ECO:0000313" key="9">
    <source>
        <dbReference type="Proteomes" id="UP000008363"/>
    </source>
</evidence>
<dbReference type="GO" id="GO:0016020">
    <property type="term" value="C:membrane"/>
    <property type="evidence" value="ECO:0007669"/>
    <property type="project" value="UniProtKB-SubCell"/>
</dbReference>
<feature type="transmembrane region" description="Helical" evidence="7">
    <location>
        <begin position="249"/>
        <end position="269"/>
    </location>
</feature>
<evidence type="ECO:0000256" key="2">
    <source>
        <dbReference type="ARBA" id="ARBA00022448"/>
    </source>
</evidence>
<feature type="transmembrane region" description="Helical" evidence="7">
    <location>
        <begin position="475"/>
        <end position="493"/>
    </location>
</feature>
<feature type="transmembrane region" description="Helical" evidence="7">
    <location>
        <begin position="445"/>
        <end position="469"/>
    </location>
</feature>
<organism evidence="8 9">
    <name type="scientific">Gordonia rhizosphera NBRC 16068</name>
    <dbReference type="NCBI Taxonomy" id="1108045"/>
    <lineage>
        <taxon>Bacteria</taxon>
        <taxon>Bacillati</taxon>
        <taxon>Actinomycetota</taxon>
        <taxon>Actinomycetes</taxon>
        <taxon>Mycobacteriales</taxon>
        <taxon>Gordoniaceae</taxon>
        <taxon>Gordonia</taxon>
    </lineage>
</organism>
<feature type="region of interest" description="Disordered" evidence="6">
    <location>
        <begin position="1"/>
        <end position="24"/>
    </location>
</feature>
<feature type="compositionally biased region" description="Basic and acidic residues" evidence="6">
    <location>
        <begin position="9"/>
        <end position="24"/>
    </location>
</feature>
<feature type="transmembrane region" description="Helical" evidence="7">
    <location>
        <begin position="409"/>
        <end position="433"/>
    </location>
</feature>
<dbReference type="eggNOG" id="COG0531">
    <property type="taxonomic scope" value="Bacteria"/>
</dbReference>
<dbReference type="AlphaFoldDB" id="K6WQN9"/>
<feature type="transmembrane region" description="Helical" evidence="7">
    <location>
        <begin position="289"/>
        <end position="310"/>
    </location>
</feature>
<feature type="transmembrane region" description="Helical" evidence="7">
    <location>
        <begin position="210"/>
        <end position="229"/>
    </location>
</feature>
<keyword evidence="2" id="KW-0813">Transport</keyword>
<dbReference type="STRING" id="1108045.GORHZ_045_00050"/>
<dbReference type="PANTHER" id="PTHR45649">
    <property type="entry name" value="AMINO-ACID PERMEASE BAT1"/>
    <property type="match status" value="1"/>
</dbReference>
<evidence type="ECO:0000313" key="8">
    <source>
        <dbReference type="EMBL" id="GAB88834.1"/>
    </source>
</evidence>
<evidence type="ECO:0000256" key="1">
    <source>
        <dbReference type="ARBA" id="ARBA00004141"/>
    </source>
</evidence>
<feature type="transmembrane region" description="Helical" evidence="7">
    <location>
        <begin position="330"/>
        <end position="354"/>
    </location>
</feature>
<feature type="transmembrane region" description="Helical" evidence="7">
    <location>
        <begin position="144"/>
        <end position="170"/>
    </location>
</feature>
<dbReference type="Pfam" id="PF13520">
    <property type="entry name" value="AA_permease_2"/>
    <property type="match status" value="1"/>
</dbReference>
<sequence length="509" mass="54181">MATTPKTPEQPHREHAPHLPHLEHNLPPLRADAPMLDAELNADEALLEQLGYKQELNRSLGLFSAFGVQFTSIAIASGIFTTLIVGFGFFGPASFWSFLVGGALQVFTVGLAVAQLVSAYPLAGGVYQITGRITGKPWLAWQTGWWLLIAHTVAVTAVAVSIAPFVAGWFDVSLNSATDTLPWALGLIVLGTIINIAGVKVAAILNNLGVVAEVVCVVSLIGVLLIVKHPTAPLSILNDSGGTVHNGNWLTPFLFAMILPAYAISSFDATGNASEETKDAARKAPMASVMANVSSYIVGVIMVALLMLAIQNVPAVMESDTPVKLILDTAIGSAFANFFEAIAILALFAALVMLQLTGIRVLWSQARDGQVPAAHWLRKVNRTQIPINATLTIFALSVVFALWSSLLSVLAAMTALAWATAYGVVVIVGMWALVRNRLPKHPWHYGIVSPVIFGLAIVWSIVLCTLLVWSDPKHVGLGMLAVIAAGAVVYRTIPSSRRGKSLDVINANT</sequence>
<proteinExistence type="predicted"/>
<keyword evidence="9" id="KW-1185">Reference proteome</keyword>
<dbReference type="PANTHER" id="PTHR45649:SF26">
    <property type="entry name" value="OS04G0435100 PROTEIN"/>
    <property type="match status" value="1"/>
</dbReference>
<dbReference type="GO" id="GO:0022857">
    <property type="term" value="F:transmembrane transporter activity"/>
    <property type="evidence" value="ECO:0007669"/>
    <property type="project" value="InterPro"/>
</dbReference>
<evidence type="ECO:0000256" key="5">
    <source>
        <dbReference type="ARBA" id="ARBA00023136"/>
    </source>
</evidence>
<comment type="subcellular location">
    <subcellularLocation>
        <location evidence="1">Membrane</location>
        <topology evidence="1">Multi-pass membrane protein</topology>
    </subcellularLocation>
</comment>
<dbReference type="Proteomes" id="UP000008363">
    <property type="component" value="Unassembled WGS sequence"/>
</dbReference>
<dbReference type="PIRSF" id="PIRSF006060">
    <property type="entry name" value="AA_transporter"/>
    <property type="match status" value="1"/>
</dbReference>
<keyword evidence="5 7" id="KW-0472">Membrane</keyword>
<feature type="transmembrane region" description="Helical" evidence="7">
    <location>
        <begin position="385"/>
        <end position="403"/>
    </location>
</feature>
<feature type="transmembrane region" description="Helical" evidence="7">
    <location>
        <begin position="95"/>
        <end position="123"/>
    </location>
</feature>
<name>K6WQN9_9ACTN</name>
<keyword evidence="4 7" id="KW-1133">Transmembrane helix</keyword>
<keyword evidence="3 7" id="KW-0812">Transmembrane</keyword>
<evidence type="ECO:0000256" key="7">
    <source>
        <dbReference type="SAM" id="Phobius"/>
    </source>
</evidence>
<evidence type="ECO:0000256" key="3">
    <source>
        <dbReference type="ARBA" id="ARBA00022692"/>
    </source>
</evidence>
<dbReference type="EMBL" id="BAHC01000045">
    <property type="protein sequence ID" value="GAB88834.1"/>
    <property type="molecule type" value="Genomic_DNA"/>
</dbReference>
<accession>K6WQN9</accession>
<dbReference type="Gene3D" id="1.20.1740.10">
    <property type="entry name" value="Amino acid/polyamine transporter I"/>
    <property type="match status" value="1"/>
</dbReference>
<comment type="caution">
    <text evidence="8">The sequence shown here is derived from an EMBL/GenBank/DDBJ whole genome shotgun (WGS) entry which is preliminary data.</text>
</comment>
<evidence type="ECO:0000256" key="6">
    <source>
        <dbReference type="SAM" id="MobiDB-lite"/>
    </source>
</evidence>
<dbReference type="InterPro" id="IPR002293">
    <property type="entry name" value="AA/rel_permease1"/>
</dbReference>